<dbReference type="Proteomes" id="UP000284841">
    <property type="component" value="Unassembled WGS sequence"/>
</dbReference>
<comment type="caution">
    <text evidence="2">The sequence shown here is derived from an EMBL/GenBank/DDBJ whole genome shotgun (WGS) entry which is preliminary data.</text>
</comment>
<evidence type="ECO:0000259" key="1">
    <source>
        <dbReference type="Pfam" id="PF12652"/>
    </source>
</evidence>
<name>A0A415DYM2_9FIRM</name>
<feature type="domain" description="Protein CotJB" evidence="1">
    <location>
        <begin position="5"/>
        <end position="79"/>
    </location>
</feature>
<keyword evidence="2" id="KW-0167">Capsid protein</keyword>
<reference evidence="2 3" key="1">
    <citation type="submission" date="2018-08" db="EMBL/GenBank/DDBJ databases">
        <title>A genome reference for cultivated species of the human gut microbiota.</title>
        <authorList>
            <person name="Zou Y."/>
            <person name="Xue W."/>
            <person name="Luo G."/>
        </authorList>
    </citation>
    <scope>NUCLEOTIDE SEQUENCE [LARGE SCALE GENOMIC DNA]</scope>
    <source>
        <strain evidence="2 3">AM07-24</strain>
    </source>
</reference>
<keyword evidence="3" id="KW-1185">Reference proteome</keyword>
<gene>
    <name evidence="2" type="ORF">DW099_13980</name>
</gene>
<organism evidence="2 3">
    <name type="scientific">Emergencia timonensis</name>
    <dbReference type="NCBI Taxonomy" id="1776384"/>
    <lineage>
        <taxon>Bacteria</taxon>
        <taxon>Bacillati</taxon>
        <taxon>Bacillota</taxon>
        <taxon>Clostridia</taxon>
        <taxon>Peptostreptococcales</taxon>
        <taxon>Anaerovoracaceae</taxon>
        <taxon>Emergencia</taxon>
    </lineage>
</organism>
<evidence type="ECO:0000313" key="2">
    <source>
        <dbReference type="EMBL" id="RHJ85948.1"/>
    </source>
</evidence>
<dbReference type="OrthoDB" id="9804099at2"/>
<dbReference type="Pfam" id="PF12652">
    <property type="entry name" value="CotJB"/>
    <property type="match status" value="1"/>
</dbReference>
<dbReference type="STRING" id="1776384.GCA_900086585_01948"/>
<dbReference type="RefSeq" id="WP_067537185.1">
    <property type="nucleotide sequence ID" value="NZ_AP025567.1"/>
</dbReference>
<proteinExistence type="predicted"/>
<evidence type="ECO:0000313" key="3">
    <source>
        <dbReference type="Proteomes" id="UP000284841"/>
    </source>
</evidence>
<dbReference type="AlphaFoldDB" id="A0A415DYM2"/>
<dbReference type="InterPro" id="IPR024207">
    <property type="entry name" value="CotJB_dom"/>
</dbReference>
<sequence>MTRAEALRRVQMYSFALDDTGLFLDTHPDNRAALTFYDDTRKKYLEAVEDYEMQFGPLTAKDSDVENGWTWVDAPWPWEVEE</sequence>
<dbReference type="EMBL" id="QRMS01000004">
    <property type="protein sequence ID" value="RHJ85948.1"/>
    <property type="molecule type" value="Genomic_DNA"/>
</dbReference>
<protein>
    <submittedName>
        <fullName evidence="2">Spore coat protein CotJB</fullName>
    </submittedName>
</protein>
<dbReference type="GeneID" id="83004308"/>
<keyword evidence="2" id="KW-0946">Virion</keyword>
<accession>A0A415DYM2</accession>